<reference evidence="2" key="2">
    <citation type="submission" date="2020-09" db="EMBL/GenBank/DDBJ databases">
        <title>Reference genome assembly for Australian Ascochyta lentis isolate Al4.</title>
        <authorList>
            <person name="Lee R.C."/>
            <person name="Farfan-Caceres L.M."/>
            <person name="Debler J.W."/>
            <person name="Williams A.H."/>
            <person name="Henares B.M."/>
        </authorList>
    </citation>
    <scope>NUCLEOTIDE SEQUENCE</scope>
    <source>
        <strain evidence="2">Al4</strain>
    </source>
</reference>
<feature type="compositionally biased region" description="Basic and acidic residues" evidence="1">
    <location>
        <begin position="340"/>
        <end position="350"/>
    </location>
</feature>
<evidence type="ECO:0000256" key="1">
    <source>
        <dbReference type="SAM" id="MobiDB-lite"/>
    </source>
</evidence>
<feature type="region of interest" description="Disordered" evidence="1">
    <location>
        <begin position="177"/>
        <end position="242"/>
    </location>
</feature>
<proteinExistence type="predicted"/>
<feature type="compositionally biased region" description="Polar residues" evidence="1">
    <location>
        <begin position="110"/>
        <end position="120"/>
    </location>
</feature>
<comment type="caution">
    <text evidence="2">The sequence shown here is derived from an EMBL/GenBank/DDBJ whole genome shotgun (WGS) entry which is preliminary data.</text>
</comment>
<feature type="compositionally biased region" description="Basic and acidic residues" evidence="1">
    <location>
        <begin position="366"/>
        <end position="375"/>
    </location>
</feature>
<sequence>MNCKGKKEWDVLRRYPAEWDKAIQNGGSEEKTLEMRINSKAVEGMGDVERSLGKEVGTGESEHEDESETETERLYGERVYGRRRRANTSFFDPGEDRNDVKKGDNEGKAQKQQNSRSPHSPQTPPYLSTAPYDPINPPSQHQNTAVHVQRQGHIPRQWPKRPEHHFEYFWCPDEDCHSVKSASEGDSANQDDEKDSGNKRQDEDEDEDRNTPHIDSPPLHGSHNATQTADLTPPQIEHHSPLRVSGAESYFVASRRNLLAVRTRSAGTGERRDHVENQHIRHNGRRVEGREVLMMAGLRAGSSSESSVDSSVDLGGGMRGGATEDREIDDGEEEEDDEEKGYREEEEKAGILHTPIQWPRAGDGNGEGKGRERVGRNSSRLRWPAFEADDLTSLPQDQVREAARWNRGSADTDGTYRPTIAEARGSGEQRYLPSQQYGETQTTLDQRDAAQFPGTQNSTPPLYRYSTLPQPLFTPRDSTVNLVHPVHQLPRLIRYHHDHHLPTSAILSRKQDPGSRSSLLMLPRYPGARLLGPGHANAQETDNFSTIDGIRNGSGNTTRYVDVEEGHLDPLKFAFHPSTPDRYEGGGEEEGGRCGCVSCTPYPGNEESDGECDLESEPAEQDESEYYPDFEEEEDEKLILVHLISHRSGTVPGSVRGQYLHLHHDLK</sequence>
<feature type="compositionally biased region" description="Acidic residues" evidence="1">
    <location>
        <begin position="326"/>
        <end position="339"/>
    </location>
</feature>
<feature type="compositionally biased region" description="Basic and acidic residues" evidence="1">
    <location>
        <begin position="94"/>
        <end position="109"/>
    </location>
</feature>
<organism evidence="2 3">
    <name type="scientific">Ascochyta lentis</name>
    <dbReference type="NCBI Taxonomy" id="205686"/>
    <lineage>
        <taxon>Eukaryota</taxon>
        <taxon>Fungi</taxon>
        <taxon>Dikarya</taxon>
        <taxon>Ascomycota</taxon>
        <taxon>Pezizomycotina</taxon>
        <taxon>Dothideomycetes</taxon>
        <taxon>Pleosporomycetidae</taxon>
        <taxon>Pleosporales</taxon>
        <taxon>Pleosporineae</taxon>
        <taxon>Didymellaceae</taxon>
        <taxon>Ascochyta</taxon>
    </lineage>
</organism>
<keyword evidence="3" id="KW-1185">Reference proteome</keyword>
<evidence type="ECO:0000313" key="2">
    <source>
        <dbReference type="EMBL" id="KAF9691472.1"/>
    </source>
</evidence>
<dbReference type="EMBL" id="RZGK01000021">
    <property type="protein sequence ID" value="KAF9691472.1"/>
    <property type="molecule type" value="Genomic_DNA"/>
</dbReference>
<gene>
    <name evidence="2" type="ORF">EKO04_010626</name>
</gene>
<feature type="compositionally biased region" description="Low complexity" evidence="1">
    <location>
        <begin position="302"/>
        <end position="313"/>
    </location>
</feature>
<dbReference type="Proteomes" id="UP000651452">
    <property type="component" value="Unassembled WGS sequence"/>
</dbReference>
<evidence type="ECO:0000313" key="3">
    <source>
        <dbReference type="Proteomes" id="UP000651452"/>
    </source>
</evidence>
<feature type="compositionally biased region" description="Basic and acidic residues" evidence="1">
    <location>
        <begin position="70"/>
        <end position="80"/>
    </location>
</feature>
<dbReference type="AlphaFoldDB" id="A0A8H7IVA3"/>
<feature type="compositionally biased region" description="Acidic residues" evidence="1">
    <location>
        <begin position="606"/>
        <end position="630"/>
    </location>
</feature>
<feature type="region of interest" description="Disordered" evidence="1">
    <location>
        <begin position="605"/>
        <end position="630"/>
    </location>
</feature>
<feature type="region of interest" description="Disordered" evidence="1">
    <location>
        <begin position="40"/>
        <end position="159"/>
    </location>
</feature>
<name>A0A8H7IVA3_9PLEO</name>
<feature type="region of interest" description="Disordered" evidence="1">
    <location>
        <begin position="298"/>
        <end position="378"/>
    </location>
</feature>
<accession>A0A8H7IVA3</accession>
<protein>
    <submittedName>
        <fullName evidence="2">Uncharacterized protein</fullName>
    </submittedName>
</protein>
<reference evidence="2" key="1">
    <citation type="submission" date="2018-12" db="EMBL/GenBank/DDBJ databases">
        <authorList>
            <person name="Syme R.A."/>
            <person name="Farfan-Caceres L."/>
            <person name="Lichtenzveig J."/>
        </authorList>
    </citation>
    <scope>NUCLEOTIDE SEQUENCE</scope>
    <source>
        <strain evidence="2">Al4</strain>
    </source>
</reference>